<evidence type="ECO:0000256" key="1">
    <source>
        <dbReference type="SAM" id="MobiDB-lite"/>
    </source>
</evidence>
<evidence type="ECO:0000259" key="2">
    <source>
        <dbReference type="Pfam" id="PF25482"/>
    </source>
</evidence>
<dbReference type="InterPro" id="IPR057227">
    <property type="entry name" value="DUF7905"/>
</dbReference>
<feature type="compositionally biased region" description="Polar residues" evidence="1">
    <location>
        <begin position="23"/>
        <end position="48"/>
    </location>
</feature>
<feature type="compositionally biased region" description="Low complexity" evidence="1">
    <location>
        <begin position="747"/>
        <end position="778"/>
    </location>
</feature>
<dbReference type="EMBL" id="KV878899">
    <property type="protein sequence ID" value="OJJ83576.1"/>
    <property type="molecule type" value="Genomic_DNA"/>
</dbReference>
<feature type="region of interest" description="Disordered" evidence="1">
    <location>
        <begin position="737"/>
        <end position="796"/>
    </location>
</feature>
<dbReference type="Proteomes" id="UP000184300">
    <property type="component" value="Unassembled WGS sequence"/>
</dbReference>
<dbReference type="GeneID" id="34459043"/>
<dbReference type="RefSeq" id="XP_022400274.1">
    <property type="nucleotide sequence ID" value="XM_022542782.1"/>
</dbReference>
<organism evidence="3 4">
    <name type="scientific">Aspergillus glaucus CBS 516.65</name>
    <dbReference type="NCBI Taxonomy" id="1160497"/>
    <lineage>
        <taxon>Eukaryota</taxon>
        <taxon>Fungi</taxon>
        <taxon>Dikarya</taxon>
        <taxon>Ascomycota</taxon>
        <taxon>Pezizomycotina</taxon>
        <taxon>Eurotiomycetes</taxon>
        <taxon>Eurotiomycetidae</taxon>
        <taxon>Eurotiales</taxon>
        <taxon>Aspergillaceae</taxon>
        <taxon>Aspergillus</taxon>
        <taxon>Aspergillus subgen. Aspergillus</taxon>
    </lineage>
</organism>
<feature type="domain" description="DUF7905" evidence="2">
    <location>
        <begin position="378"/>
        <end position="704"/>
    </location>
</feature>
<name>A0A1L9VI24_ASPGL</name>
<dbReference type="AlphaFoldDB" id="A0A1L9VI24"/>
<gene>
    <name evidence="3" type="ORF">ASPGLDRAFT_173054</name>
</gene>
<protein>
    <recommendedName>
        <fullName evidence="2">DUF7905 domain-containing protein</fullName>
    </recommendedName>
</protein>
<reference evidence="4" key="1">
    <citation type="journal article" date="2017" name="Genome Biol.">
        <title>Comparative genomics reveals high biological diversity and specific adaptations in the industrially and medically important fungal genus Aspergillus.</title>
        <authorList>
            <person name="de Vries R.P."/>
            <person name="Riley R."/>
            <person name="Wiebenga A."/>
            <person name="Aguilar-Osorio G."/>
            <person name="Amillis S."/>
            <person name="Uchima C.A."/>
            <person name="Anderluh G."/>
            <person name="Asadollahi M."/>
            <person name="Askin M."/>
            <person name="Barry K."/>
            <person name="Battaglia E."/>
            <person name="Bayram O."/>
            <person name="Benocci T."/>
            <person name="Braus-Stromeyer S.A."/>
            <person name="Caldana C."/>
            <person name="Canovas D."/>
            <person name="Cerqueira G.C."/>
            <person name="Chen F."/>
            <person name="Chen W."/>
            <person name="Choi C."/>
            <person name="Clum A."/>
            <person name="Dos Santos R.A."/>
            <person name="Damasio A.R."/>
            <person name="Diallinas G."/>
            <person name="Emri T."/>
            <person name="Fekete E."/>
            <person name="Flipphi M."/>
            <person name="Freyberg S."/>
            <person name="Gallo A."/>
            <person name="Gournas C."/>
            <person name="Habgood R."/>
            <person name="Hainaut M."/>
            <person name="Harispe M.L."/>
            <person name="Henrissat B."/>
            <person name="Hilden K.S."/>
            <person name="Hope R."/>
            <person name="Hossain A."/>
            <person name="Karabika E."/>
            <person name="Karaffa L."/>
            <person name="Karanyi Z."/>
            <person name="Krasevec N."/>
            <person name="Kuo A."/>
            <person name="Kusch H."/>
            <person name="LaButti K."/>
            <person name="Lagendijk E.L."/>
            <person name="Lapidus A."/>
            <person name="Levasseur A."/>
            <person name="Lindquist E."/>
            <person name="Lipzen A."/>
            <person name="Logrieco A.F."/>
            <person name="MacCabe A."/>
            <person name="Maekelae M.R."/>
            <person name="Malavazi I."/>
            <person name="Melin P."/>
            <person name="Meyer V."/>
            <person name="Mielnichuk N."/>
            <person name="Miskei M."/>
            <person name="Molnar A.P."/>
            <person name="Mule G."/>
            <person name="Ngan C.Y."/>
            <person name="Orejas M."/>
            <person name="Orosz E."/>
            <person name="Ouedraogo J.P."/>
            <person name="Overkamp K.M."/>
            <person name="Park H.-S."/>
            <person name="Perrone G."/>
            <person name="Piumi F."/>
            <person name="Punt P.J."/>
            <person name="Ram A.F."/>
            <person name="Ramon A."/>
            <person name="Rauscher S."/>
            <person name="Record E."/>
            <person name="Riano-Pachon D.M."/>
            <person name="Robert V."/>
            <person name="Roehrig J."/>
            <person name="Ruller R."/>
            <person name="Salamov A."/>
            <person name="Salih N.S."/>
            <person name="Samson R.A."/>
            <person name="Sandor E."/>
            <person name="Sanguinetti M."/>
            <person name="Schuetze T."/>
            <person name="Sepcic K."/>
            <person name="Shelest E."/>
            <person name="Sherlock G."/>
            <person name="Sophianopoulou V."/>
            <person name="Squina F.M."/>
            <person name="Sun H."/>
            <person name="Susca A."/>
            <person name="Todd R.B."/>
            <person name="Tsang A."/>
            <person name="Unkles S.E."/>
            <person name="van de Wiele N."/>
            <person name="van Rossen-Uffink D."/>
            <person name="Oliveira J.V."/>
            <person name="Vesth T.C."/>
            <person name="Visser J."/>
            <person name="Yu J.-H."/>
            <person name="Zhou M."/>
            <person name="Andersen M.R."/>
            <person name="Archer D.B."/>
            <person name="Baker S.E."/>
            <person name="Benoit I."/>
            <person name="Brakhage A.A."/>
            <person name="Braus G.H."/>
            <person name="Fischer R."/>
            <person name="Frisvad J.C."/>
            <person name="Goldman G.H."/>
            <person name="Houbraken J."/>
            <person name="Oakley B."/>
            <person name="Pocsi I."/>
            <person name="Scazzocchio C."/>
            <person name="Seiboth B."/>
            <person name="vanKuyk P.A."/>
            <person name="Wortman J."/>
            <person name="Dyer P.S."/>
            <person name="Grigoriev I.V."/>
        </authorList>
    </citation>
    <scope>NUCLEOTIDE SEQUENCE [LARGE SCALE GENOMIC DNA]</scope>
    <source>
        <strain evidence="4">CBS 516.65</strain>
    </source>
</reference>
<dbReference type="OrthoDB" id="4739136at2759"/>
<evidence type="ECO:0000313" key="4">
    <source>
        <dbReference type="Proteomes" id="UP000184300"/>
    </source>
</evidence>
<dbReference type="Pfam" id="PF25482">
    <property type="entry name" value="DUF7905"/>
    <property type="match status" value="1"/>
</dbReference>
<feature type="compositionally biased region" description="Low complexity" evidence="1">
    <location>
        <begin position="86"/>
        <end position="104"/>
    </location>
</feature>
<proteinExistence type="predicted"/>
<accession>A0A1L9VI24</accession>
<dbReference type="VEuPathDB" id="FungiDB:ASPGLDRAFT_173054"/>
<dbReference type="STRING" id="1160497.A0A1L9VI24"/>
<evidence type="ECO:0000313" key="3">
    <source>
        <dbReference type="EMBL" id="OJJ83576.1"/>
    </source>
</evidence>
<sequence length="796" mass="87977">MDHEASGAQEWQLPGYGRGKSTAIGSSSKQTTTQTPESASKSPINSQKPAVRQPQRHMLSPTPGAKGPTQNGRGSGRGGFRGRGRGSLNTGRGNSSAAASRNSTHLFKDSLAKAKRRAGQEADGFIRLPTSWGTIKDEFCAAAKSKLISRKAAARTGRYEVFEDIAQKTGAFVNPPSSHTQQELYIWGGPTQVASAKDILYKLVAQCNSAWSTKKNKIEWTKIYAHSNMKEADMDLKERRETILQQLRKVPDLPSAFPEQLLFLWPKDGPPLNECLGSHLEALDVIRAKFGCHLFIPKELPDCICALGQNHDVMRQIAHRLRTKWSEIIVSSNVKSKVLVVEPPGPSSMGGEIVVKNNNQFARAFLHGDSKKGLDLEQRADRAALIQSKNNDRILSAIEKSLRGVAFVRGHLRMRVNIGSFVLDEYRRPKDDKPSYAFEEFREMLMHEQTKGRLVPGLRTNQDELLASCFQATALLESYEGTTRALERAEPAFSVNFEFLGSNNDLLRLEAEFARCPGAQEYEVTQRRWLRPRSGGQTIDKRSPLQIAVVDFESRSDWQLEIKSLDFQEASLIDSALRSFSHSINFRRTENMNDISAAPQRKVIFPATAPVSRFVEKTAIRYRLMGTKYTFEIARYDEYSRILVPAFPGQNPPTLVGSISEKPSTSWGASVFDPNWDNLLGQHANLPVGHSARYSPNLDTFFPPYFAPQEQSGSGEKHTGFWNFVSLVQQAAELLSPARPLSPPAPKAGTSKTSSSPKKPASPGGKKGKTTSNSSSPTIDAKGLTGMIDTDLGTLF</sequence>
<feature type="region of interest" description="Disordered" evidence="1">
    <location>
        <begin position="1"/>
        <end position="104"/>
    </location>
</feature>
<keyword evidence="4" id="KW-1185">Reference proteome</keyword>